<organism evidence="1 2">
    <name type="scientific">Actinocorallia longicatena</name>
    <dbReference type="NCBI Taxonomy" id="111803"/>
    <lineage>
        <taxon>Bacteria</taxon>
        <taxon>Bacillati</taxon>
        <taxon>Actinomycetota</taxon>
        <taxon>Actinomycetes</taxon>
        <taxon>Streptosporangiales</taxon>
        <taxon>Thermomonosporaceae</taxon>
        <taxon>Actinocorallia</taxon>
    </lineage>
</organism>
<gene>
    <name evidence="1" type="ORF">GCM10010468_10820</name>
</gene>
<proteinExistence type="predicted"/>
<protein>
    <submittedName>
        <fullName evidence="1">Uncharacterized protein</fullName>
    </submittedName>
</protein>
<sequence>MVSMINRAVGVNRTDKELNRIAAFATGSPAYLPAFDLFLGGGDAAWPCATGAFIAPIASTVQGGSGFNGMIMESMVGALKPQNSVRTTVQAKKRHAETLAPYPWRPPA</sequence>
<accession>A0ABP6Q3R7</accession>
<dbReference type="Proteomes" id="UP001501237">
    <property type="component" value="Unassembled WGS sequence"/>
</dbReference>
<name>A0ABP6Q3R7_9ACTN</name>
<reference evidence="2" key="1">
    <citation type="journal article" date="2019" name="Int. J. Syst. Evol. Microbiol.">
        <title>The Global Catalogue of Microorganisms (GCM) 10K type strain sequencing project: providing services to taxonomists for standard genome sequencing and annotation.</title>
        <authorList>
            <consortium name="The Broad Institute Genomics Platform"/>
            <consortium name="The Broad Institute Genome Sequencing Center for Infectious Disease"/>
            <person name="Wu L."/>
            <person name="Ma J."/>
        </authorList>
    </citation>
    <scope>NUCLEOTIDE SEQUENCE [LARGE SCALE GENOMIC DNA]</scope>
    <source>
        <strain evidence="2">JCM 9377</strain>
    </source>
</reference>
<evidence type="ECO:0000313" key="2">
    <source>
        <dbReference type="Proteomes" id="UP001501237"/>
    </source>
</evidence>
<evidence type="ECO:0000313" key="1">
    <source>
        <dbReference type="EMBL" id="GAA3198846.1"/>
    </source>
</evidence>
<comment type="caution">
    <text evidence="1">The sequence shown here is derived from an EMBL/GenBank/DDBJ whole genome shotgun (WGS) entry which is preliminary data.</text>
</comment>
<dbReference type="EMBL" id="BAAAUV010000002">
    <property type="protein sequence ID" value="GAA3198846.1"/>
    <property type="molecule type" value="Genomic_DNA"/>
</dbReference>
<keyword evidence="2" id="KW-1185">Reference proteome</keyword>